<dbReference type="EMBL" id="BIFH01000004">
    <property type="protein sequence ID" value="GCD92365.1"/>
    <property type="molecule type" value="Genomic_DNA"/>
</dbReference>
<dbReference type="InterPro" id="IPR029058">
    <property type="entry name" value="AB_hydrolase_fold"/>
</dbReference>
<accession>A0A401YCN9</accession>
<dbReference type="InterPro" id="IPR000073">
    <property type="entry name" value="AB_hydrolase_1"/>
</dbReference>
<sequence length="289" mass="30593">MVSTMPTFSAHDGTKLAYDVFGDGPPVVCLPGGPTDSAYLDDLGGLSAHRRLIRPDLRGTGQSEKPQDIASCRCDRLVDDIDALREHLGLARMELLAHCAGANLAVLYVSRHPEKVSKLALITPSVRAVGLTIPGDLRLETAQLRRNEPWFPEAFTALEAIVAGKATADGWNAIAPFSHGRWDEAAQAHQAAGDERTNPEIVAAFGAEGAFAPDTTRTALARFTPPVLLLAGEADPGAPPHTMAEFAGLFPNAELVVQPGAGHHPWLDDADRFVATTTAFLGHTTAASS</sequence>
<dbReference type="GO" id="GO:0016020">
    <property type="term" value="C:membrane"/>
    <property type="evidence" value="ECO:0007669"/>
    <property type="project" value="TreeGrafter"/>
</dbReference>
<dbReference type="SUPFAM" id="SSF53474">
    <property type="entry name" value="alpha/beta-Hydrolases"/>
    <property type="match status" value="1"/>
</dbReference>
<dbReference type="PANTHER" id="PTHR43798:SF31">
    <property type="entry name" value="AB HYDROLASE SUPERFAMILY PROTEIN YCLE"/>
    <property type="match status" value="1"/>
</dbReference>
<keyword evidence="1 3" id="KW-0378">Hydrolase</keyword>
<reference evidence="3 4" key="1">
    <citation type="submission" date="2018-12" db="EMBL/GenBank/DDBJ databases">
        <title>Draft genome sequence of Embleya hyalina NBRC 13850T.</title>
        <authorList>
            <person name="Komaki H."/>
            <person name="Hosoyama A."/>
            <person name="Kimura A."/>
            <person name="Ichikawa N."/>
            <person name="Tamura T."/>
        </authorList>
    </citation>
    <scope>NUCLEOTIDE SEQUENCE [LARGE SCALE GENOMIC DNA]</scope>
    <source>
        <strain evidence="3 4">NBRC 13850</strain>
    </source>
</reference>
<evidence type="ECO:0000313" key="4">
    <source>
        <dbReference type="Proteomes" id="UP000286931"/>
    </source>
</evidence>
<evidence type="ECO:0000256" key="1">
    <source>
        <dbReference type="ARBA" id="ARBA00022801"/>
    </source>
</evidence>
<evidence type="ECO:0000259" key="2">
    <source>
        <dbReference type="Pfam" id="PF00561"/>
    </source>
</evidence>
<dbReference type="GO" id="GO:0016787">
    <property type="term" value="F:hydrolase activity"/>
    <property type="evidence" value="ECO:0007669"/>
    <property type="project" value="UniProtKB-KW"/>
</dbReference>
<dbReference type="InterPro" id="IPR050266">
    <property type="entry name" value="AB_hydrolase_sf"/>
</dbReference>
<dbReference type="AlphaFoldDB" id="A0A401YCN9"/>
<dbReference type="Pfam" id="PF00561">
    <property type="entry name" value="Abhydrolase_1"/>
    <property type="match status" value="1"/>
</dbReference>
<comment type="caution">
    <text evidence="3">The sequence shown here is derived from an EMBL/GenBank/DDBJ whole genome shotgun (WGS) entry which is preliminary data.</text>
</comment>
<evidence type="ECO:0000313" key="3">
    <source>
        <dbReference type="EMBL" id="GCD92365.1"/>
    </source>
</evidence>
<name>A0A401YCN9_9ACTN</name>
<feature type="domain" description="AB hydrolase-1" evidence="2">
    <location>
        <begin position="25"/>
        <end position="268"/>
    </location>
</feature>
<dbReference type="PANTHER" id="PTHR43798">
    <property type="entry name" value="MONOACYLGLYCEROL LIPASE"/>
    <property type="match status" value="1"/>
</dbReference>
<keyword evidence="4" id="KW-1185">Reference proteome</keyword>
<organism evidence="3 4">
    <name type="scientific">Embleya hyalina</name>
    <dbReference type="NCBI Taxonomy" id="516124"/>
    <lineage>
        <taxon>Bacteria</taxon>
        <taxon>Bacillati</taxon>
        <taxon>Actinomycetota</taxon>
        <taxon>Actinomycetes</taxon>
        <taxon>Kitasatosporales</taxon>
        <taxon>Streptomycetaceae</taxon>
        <taxon>Embleya</taxon>
    </lineage>
</organism>
<dbReference type="Gene3D" id="3.40.50.1820">
    <property type="entry name" value="alpha/beta hydrolase"/>
    <property type="match status" value="1"/>
</dbReference>
<proteinExistence type="predicted"/>
<gene>
    <name evidence="3" type="ORF">EHYA_00003</name>
</gene>
<protein>
    <submittedName>
        <fullName evidence="3">Hydrolase</fullName>
    </submittedName>
</protein>
<dbReference type="Proteomes" id="UP000286931">
    <property type="component" value="Unassembled WGS sequence"/>
</dbReference>